<keyword evidence="2" id="KW-1185">Reference proteome</keyword>
<organism evidence="1 2">
    <name type="scientific">Kribbella caucasensis</name>
    <dbReference type="NCBI Taxonomy" id="2512215"/>
    <lineage>
        <taxon>Bacteria</taxon>
        <taxon>Bacillati</taxon>
        <taxon>Actinomycetota</taxon>
        <taxon>Actinomycetes</taxon>
        <taxon>Propionibacteriales</taxon>
        <taxon>Kribbellaceae</taxon>
        <taxon>Kribbella</taxon>
    </lineage>
</organism>
<dbReference type="AlphaFoldDB" id="A0A4V3C4W1"/>
<protein>
    <submittedName>
        <fullName evidence="1">Uncharacterized protein</fullName>
    </submittedName>
</protein>
<dbReference type="Proteomes" id="UP000295388">
    <property type="component" value="Unassembled WGS sequence"/>
</dbReference>
<comment type="caution">
    <text evidence="1">The sequence shown here is derived from an EMBL/GenBank/DDBJ whole genome shotgun (WGS) entry which is preliminary data.</text>
</comment>
<evidence type="ECO:0000313" key="2">
    <source>
        <dbReference type="Proteomes" id="UP000295388"/>
    </source>
</evidence>
<evidence type="ECO:0000313" key="1">
    <source>
        <dbReference type="EMBL" id="TDO27498.1"/>
    </source>
</evidence>
<accession>A0A4V3C4W1</accession>
<gene>
    <name evidence="1" type="ORF">EV643_1582</name>
</gene>
<reference evidence="1 2" key="1">
    <citation type="submission" date="2019-03" db="EMBL/GenBank/DDBJ databases">
        <title>Genomic Encyclopedia of Type Strains, Phase III (KMG-III): the genomes of soil and plant-associated and newly described type strains.</title>
        <authorList>
            <person name="Whitman W."/>
        </authorList>
    </citation>
    <scope>NUCLEOTIDE SEQUENCE [LARGE SCALE GENOMIC DNA]</scope>
    <source>
        <strain evidence="1 2">VKM Ac-2527</strain>
    </source>
</reference>
<dbReference type="EMBL" id="SNWQ01000058">
    <property type="protein sequence ID" value="TDO27498.1"/>
    <property type="molecule type" value="Genomic_DNA"/>
</dbReference>
<proteinExistence type="predicted"/>
<sequence>MVSIRAIRAGTFASRLKESTLILAARPAGAGGGRSLLRRAMAGEIILAAVEWGRSLVAAAETKAQKRSANVLERAAVLAAGMRYLDRRFVELFIPLKFYDTGSWPLERRRAHVEEILDFIYGDRVISDIRQAITWLDHSPLDDRHAQVLVENLCDVVRVALWRSESADVSQQLPLSGSQDTTWADGVVTLAAKGFVDLDEAAAPYVNELVALLRTDDPPPEEVRQAASRCLVPPRPMQGIRWGGLAPIDDRVLLGNFGEPDDLRRGESHFDWSPEWRDRWDYAHSDRPEDERRQRILTSGTVSPLRDFADNAGERFQELLAVVQGTFPAIPTPTWAYA</sequence>
<name>A0A4V3C4W1_9ACTN</name>